<evidence type="ECO:0000313" key="11">
    <source>
        <dbReference type="EMBL" id="MBB5375812.1"/>
    </source>
</evidence>
<dbReference type="InterPro" id="IPR006091">
    <property type="entry name" value="Acyl-CoA_Oxase/DH_mid-dom"/>
</dbReference>
<dbReference type="InterPro" id="IPR052166">
    <property type="entry name" value="Diverse_Acyl-CoA_DH"/>
</dbReference>
<dbReference type="InterPro" id="IPR009075">
    <property type="entry name" value="AcylCo_DH/oxidase_C"/>
</dbReference>
<dbReference type="RefSeq" id="WP_184110073.1">
    <property type="nucleotide sequence ID" value="NZ_BNAJ01000002.1"/>
</dbReference>
<reference evidence="10" key="1">
    <citation type="journal article" date="2014" name="Int. J. Syst. Evol. Microbiol.">
        <title>Complete genome of a new Firmicutes species belonging to the dominant human colonic microbiota ('Ruminococcus bicirculans') reveals two chromosomes and a selective capacity to utilize plant glucans.</title>
        <authorList>
            <consortium name="NISC Comparative Sequencing Program"/>
            <person name="Wegmann U."/>
            <person name="Louis P."/>
            <person name="Goesmann A."/>
            <person name="Henrissat B."/>
            <person name="Duncan S.H."/>
            <person name="Flint H.J."/>
        </authorList>
    </citation>
    <scope>NUCLEOTIDE SEQUENCE</scope>
    <source>
        <strain evidence="10">CGMCC 1.18437</strain>
    </source>
</reference>
<dbReference type="Pfam" id="PF02771">
    <property type="entry name" value="Acyl-CoA_dh_N"/>
    <property type="match status" value="1"/>
</dbReference>
<keyword evidence="4 5" id="KW-0274">FAD</keyword>
<dbReference type="InterPro" id="IPR036250">
    <property type="entry name" value="AcylCo_DH-like_C"/>
</dbReference>
<dbReference type="Pfam" id="PF12806">
    <property type="entry name" value="Acyl-CoA_dh_C"/>
    <property type="match status" value="1"/>
</dbReference>
<reference evidence="10" key="4">
    <citation type="submission" date="2024-05" db="EMBL/GenBank/DDBJ databases">
        <authorList>
            <person name="Sun Q."/>
            <person name="Zhou Y."/>
        </authorList>
    </citation>
    <scope>NUCLEOTIDE SEQUENCE</scope>
    <source>
        <strain evidence="10">CGMCC 1.18437</strain>
    </source>
</reference>
<dbReference type="SUPFAM" id="SSF47203">
    <property type="entry name" value="Acyl-CoA dehydrogenase C-terminal domain-like"/>
    <property type="match status" value="1"/>
</dbReference>
<keyword evidence="5 11" id="KW-0560">Oxidoreductase</keyword>
<feature type="domain" description="Acetyl-CoA dehydrogenase-like C-terminal" evidence="9">
    <location>
        <begin position="467"/>
        <end position="594"/>
    </location>
</feature>
<evidence type="ECO:0000313" key="13">
    <source>
        <dbReference type="Proteomes" id="UP000619376"/>
    </source>
</evidence>
<dbReference type="EC" id="1.3.8.1" evidence="11"/>
<evidence type="ECO:0000313" key="12">
    <source>
        <dbReference type="Proteomes" id="UP000539473"/>
    </source>
</evidence>
<dbReference type="InterPro" id="IPR009100">
    <property type="entry name" value="AcylCoA_DH/oxidase_NM_dom_sf"/>
</dbReference>
<comment type="cofactor">
    <cofactor evidence="1 5">
        <name>FAD</name>
        <dbReference type="ChEBI" id="CHEBI:57692"/>
    </cofactor>
</comment>
<dbReference type="AlphaFoldDB" id="A0A7W8KCS4"/>
<feature type="domain" description="Acyl-CoA dehydrogenase/oxidase C-terminal" evidence="6">
    <location>
        <begin position="283"/>
        <end position="450"/>
    </location>
</feature>
<reference evidence="11 12" key="3">
    <citation type="submission" date="2020-08" db="EMBL/GenBank/DDBJ databases">
        <title>Genomic Encyclopedia of Type Strains, Phase IV (KMG-IV): sequencing the most valuable type-strain genomes for metagenomic binning, comparative biology and taxonomic classification.</title>
        <authorList>
            <person name="Goeker M."/>
        </authorList>
    </citation>
    <scope>NUCLEOTIDE SEQUENCE [LARGE SCALE GENOMIC DNA]</scope>
    <source>
        <strain evidence="11 12">DSM 27521</strain>
    </source>
</reference>
<dbReference type="PANTHER" id="PTHR42803:SF3">
    <property type="entry name" value="ACYL-COA DEHYDROGENASE-RELATED"/>
    <property type="match status" value="1"/>
</dbReference>
<sequence>MAPFLDRRDLRFQLFEALDTARLPERPRFADHSRETYEDVLKLAYAVAERYFANHVRAADLNEPHVVDGKVVLVPEAKEALRAFRDAGFYAAHHDESLGGLQLPWVVMQAVMAHFQAANIGTAGYAFLTIGNANLQRVFASPEQQRTYMQPLIEGRWTGTMALSEPQAGSGLADITTTATPRADGTYSLRGSKMWISGGEHELAENIVHLVLARIEGGPAGVKGISLFLVPRYRPTPDGRLGEDNHVVLAGLNHKMGYRGTTNTLLNFGEGGETVGELVGEPGQGLAQMFHMMNEARIGVGLGAVMLASAGYQVSLEYARERRQGRRPGVRDPLSPPVPIIEHADVKRLLLRQKAIVEGGLALCLYASSLVDDLETGAPDARPDTALLLDLLTPLVKSWPSRYAQDALSDAIQVMGGAGYTRDYPVEMYYRDNRLNPIHEGTEGIQGNDLLGRKLTQAGGRGLTVLLERIHADLASADGLEAVEGIGTALTTAAGHAREALGTLLGQADALGPERVLANANAALELLGHTVVGWMWLRQATVAASALDLARGDDAAFYRGKLQTARYYAVYELPKVRALAELLASADTTTLEMQAEWF</sequence>
<organism evidence="11 12">
    <name type="scientific">Deinococcus metalli</name>
    <dbReference type="NCBI Taxonomy" id="1141878"/>
    <lineage>
        <taxon>Bacteria</taxon>
        <taxon>Thermotogati</taxon>
        <taxon>Deinococcota</taxon>
        <taxon>Deinococci</taxon>
        <taxon>Deinococcales</taxon>
        <taxon>Deinococcaceae</taxon>
        <taxon>Deinococcus</taxon>
    </lineage>
</organism>
<dbReference type="InterPro" id="IPR025878">
    <property type="entry name" value="Acyl-CoA_dh-like_C_dom"/>
</dbReference>
<dbReference type="Proteomes" id="UP000619376">
    <property type="component" value="Unassembled WGS sequence"/>
</dbReference>
<evidence type="ECO:0000256" key="2">
    <source>
        <dbReference type="ARBA" id="ARBA00009347"/>
    </source>
</evidence>
<dbReference type="GO" id="GO:0050660">
    <property type="term" value="F:flavin adenine dinucleotide binding"/>
    <property type="evidence" value="ECO:0007669"/>
    <property type="project" value="InterPro"/>
</dbReference>
<evidence type="ECO:0000256" key="5">
    <source>
        <dbReference type="RuleBase" id="RU362125"/>
    </source>
</evidence>
<evidence type="ECO:0000259" key="9">
    <source>
        <dbReference type="Pfam" id="PF12806"/>
    </source>
</evidence>
<dbReference type="InterPro" id="IPR046373">
    <property type="entry name" value="Acyl-CoA_Oxase/DH_mid-dom_sf"/>
</dbReference>
<dbReference type="EMBL" id="BNAJ01000002">
    <property type="protein sequence ID" value="GHF36845.1"/>
    <property type="molecule type" value="Genomic_DNA"/>
</dbReference>
<dbReference type="Pfam" id="PF00441">
    <property type="entry name" value="Acyl-CoA_dh_1"/>
    <property type="match status" value="1"/>
</dbReference>
<name>A0A7W8KCS4_9DEIO</name>
<dbReference type="GO" id="GO:0016937">
    <property type="term" value="F:short-chain fatty acyl-CoA dehydrogenase activity"/>
    <property type="evidence" value="ECO:0007669"/>
    <property type="project" value="UniProtKB-EC"/>
</dbReference>
<dbReference type="EMBL" id="JACHFK010000002">
    <property type="protein sequence ID" value="MBB5375812.1"/>
    <property type="molecule type" value="Genomic_DNA"/>
</dbReference>
<accession>A0A7W8KCS4</accession>
<evidence type="ECO:0000259" key="7">
    <source>
        <dbReference type="Pfam" id="PF02770"/>
    </source>
</evidence>
<evidence type="ECO:0000256" key="1">
    <source>
        <dbReference type="ARBA" id="ARBA00001974"/>
    </source>
</evidence>
<feature type="domain" description="Acyl-CoA oxidase/dehydrogenase middle" evidence="7">
    <location>
        <begin position="161"/>
        <end position="266"/>
    </location>
</feature>
<proteinExistence type="inferred from homology"/>
<evidence type="ECO:0000259" key="8">
    <source>
        <dbReference type="Pfam" id="PF02771"/>
    </source>
</evidence>
<evidence type="ECO:0000256" key="3">
    <source>
        <dbReference type="ARBA" id="ARBA00022630"/>
    </source>
</evidence>
<dbReference type="Gene3D" id="1.20.140.10">
    <property type="entry name" value="Butyryl-CoA Dehydrogenase, subunit A, domain 3"/>
    <property type="match status" value="1"/>
</dbReference>
<dbReference type="Proteomes" id="UP000539473">
    <property type="component" value="Unassembled WGS sequence"/>
</dbReference>
<protein>
    <submittedName>
        <fullName evidence="10">Acyl-CoA dehydrogenase</fullName>
    </submittedName>
    <submittedName>
        <fullName evidence="11">Butyryl-CoA dehydrogenase</fullName>
        <ecNumber evidence="11">1.3.8.1</ecNumber>
    </submittedName>
</protein>
<dbReference type="Pfam" id="PF02770">
    <property type="entry name" value="Acyl-CoA_dh_M"/>
    <property type="match status" value="1"/>
</dbReference>
<gene>
    <name evidence="10" type="ORF">GCM10017781_11910</name>
    <name evidence="11" type="ORF">HNQ07_001269</name>
</gene>
<dbReference type="Gene3D" id="2.40.110.10">
    <property type="entry name" value="Butyryl-CoA Dehydrogenase, subunit A, domain 2"/>
    <property type="match status" value="1"/>
</dbReference>
<reference evidence="13" key="2">
    <citation type="journal article" date="2019" name="Int. J. Syst. Evol. Microbiol.">
        <title>The Global Catalogue of Microorganisms (GCM) 10K type strain sequencing project: providing services to taxonomists for standard genome sequencing and annotation.</title>
        <authorList>
            <consortium name="The Broad Institute Genomics Platform"/>
            <consortium name="The Broad Institute Genome Sequencing Center for Infectious Disease"/>
            <person name="Wu L."/>
            <person name="Ma J."/>
        </authorList>
    </citation>
    <scope>NUCLEOTIDE SEQUENCE [LARGE SCALE GENOMIC DNA]</scope>
    <source>
        <strain evidence="13">CGMCC 1.18437</strain>
    </source>
</reference>
<evidence type="ECO:0000259" key="6">
    <source>
        <dbReference type="Pfam" id="PF00441"/>
    </source>
</evidence>
<dbReference type="SUPFAM" id="SSF56645">
    <property type="entry name" value="Acyl-CoA dehydrogenase NM domain-like"/>
    <property type="match status" value="1"/>
</dbReference>
<evidence type="ECO:0000313" key="10">
    <source>
        <dbReference type="EMBL" id="GHF36845.1"/>
    </source>
</evidence>
<dbReference type="InterPro" id="IPR037069">
    <property type="entry name" value="AcylCoA_DH/ox_N_sf"/>
</dbReference>
<evidence type="ECO:0000256" key="4">
    <source>
        <dbReference type="ARBA" id="ARBA00022827"/>
    </source>
</evidence>
<keyword evidence="13" id="KW-1185">Reference proteome</keyword>
<dbReference type="PANTHER" id="PTHR42803">
    <property type="entry name" value="ACYL-COA DEHYDROGENASE"/>
    <property type="match status" value="1"/>
</dbReference>
<comment type="similarity">
    <text evidence="2 5">Belongs to the acyl-CoA dehydrogenase family.</text>
</comment>
<dbReference type="Gene3D" id="1.10.540.10">
    <property type="entry name" value="Acyl-CoA dehydrogenase/oxidase, N-terminal domain"/>
    <property type="match status" value="1"/>
</dbReference>
<dbReference type="InterPro" id="IPR013786">
    <property type="entry name" value="AcylCoA_DH/ox_N"/>
</dbReference>
<keyword evidence="3 5" id="KW-0285">Flavoprotein</keyword>
<comment type="caution">
    <text evidence="11">The sequence shown here is derived from an EMBL/GenBank/DDBJ whole genome shotgun (WGS) entry which is preliminary data.</text>
</comment>
<feature type="domain" description="Acyl-CoA dehydrogenase/oxidase N-terminal" evidence="8">
    <location>
        <begin position="45"/>
        <end position="155"/>
    </location>
</feature>